<sequence length="311" mass="32664">MKKHSIALLLLLVLLTGCGAKTEEAPWQTAYRETGKYLQEQDALSAGSVGGEWAVIGLSRAGLLSDETAQSYEQTVEDYVKQAGSVRLHHAKSTENSRAILGLTAAGYNAANMAGVDLTAGLTDMAYLRAQGTNGPIWALIALDCHGYDIPQCADGEEQTTCEGLVAEILSYQCSDGGWALMGDESDVDMTAMALTSLAPYQEETDIKAAVDAPLTYLSDAQQADGGFMSWGAANSESCAQVIVALTALGIDSAADSRFVKNGASPLDGLCAFACEGGGFRHSDEVWLPSRASTHWPPATASGRARHACST</sequence>
<dbReference type="EMBL" id="JAJEPW010000009">
    <property type="protein sequence ID" value="MCC2128806.1"/>
    <property type="molecule type" value="Genomic_DNA"/>
</dbReference>
<keyword evidence="1" id="KW-0732">Signal</keyword>
<evidence type="ECO:0000313" key="3">
    <source>
        <dbReference type="Proteomes" id="UP001199319"/>
    </source>
</evidence>
<dbReference type="CDD" id="cd00688">
    <property type="entry name" value="ISOPREN_C2_like"/>
    <property type="match status" value="1"/>
</dbReference>
<keyword evidence="3" id="KW-1185">Reference proteome</keyword>
<evidence type="ECO:0000256" key="1">
    <source>
        <dbReference type="SAM" id="SignalP"/>
    </source>
</evidence>
<gene>
    <name evidence="2" type="ORF">LKD37_04620</name>
</gene>
<proteinExistence type="predicted"/>
<feature type="signal peptide" evidence="1">
    <location>
        <begin position="1"/>
        <end position="20"/>
    </location>
</feature>
<reference evidence="2" key="1">
    <citation type="submission" date="2021-10" db="EMBL/GenBank/DDBJ databases">
        <title>Anaerobic single-cell dispensing facilitates the cultivation of human gut bacteria.</title>
        <authorList>
            <person name="Afrizal A."/>
        </authorList>
    </citation>
    <scope>NUCLEOTIDE SEQUENCE</scope>
    <source>
        <strain evidence="2">CLA-AA-H272</strain>
    </source>
</reference>
<dbReference type="InterPro" id="IPR008930">
    <property type="entry name" value="Terpenoid_cyclase/PrenylTrfase"/>
</dbReference>
<evidence type="ECO:0000313" key="2">
    <source>
        <dbReference type="EMBL" id="MCC2128806.1"/>
    </source>
</evidence>
<dbReference type="AlphaFoldDB" id="A0AAE3AA66"/>
<organism evidence="2 3">
    <name type="scientific">Brotocaccenecus cirricatena</name>
    <dbReference type="NCBI Taxonomy" id="3064195"/>
    <lineage>
        <taxon>Bacteria</taxon>
        <taxon>Bacillati</taxon>
        <taxon>Bacillota</taxon>
        <taxon>Clostridia</taxon>
        <taxon>Eubacteriales</taxon>
        <taxon>Oscillospiraceae</taxon>
        <taxon>Brotocaccenecus</taxon>
    </lineage>
</organism>
<dbReference type="Proteomes" id="UP001199319">
    <property type="component" value="Unassembled WGS sequence"/>
</dbReference>
<protein>
    <submittedName>
        <fullName evidence="2">Uncharacterized protein</fullName>
    </submittedName>
</protein>
<dbReference type="RefSeq" id="WP_302928115.1">
    <property type="nucleotide sequence ID" value="NZ_JAJEPW010000009.1"/>
</dbReference>
<name>A0AAE3AA66_9FIRM</name>
<dbReference type="Gene3D" id="1.50.10.20">
    <property type="match status" value="1"/>
</dbReference>
<dbReference type="SUPFAM" id="SSF48239">
    <property type="entry name" value="Terpenoid cyclases/Protein prenyltransferases"/>
    <property type="match status" value="1"/>
</dbReference>
<comment type="caution">
    <text evidence="2">The sequence shown here is derived from an EMBL/GenBank/DDBJ whole genome shotgun (WGS) entry which is preliminary data.</text>
</comment>
<dbReference type="PROSITE" id="PS51257">
    <property type="entry name" value="PROKAR_LIPOPROTEIN"/>
    <property type="match status" value="1"/>
</dbReference>
<feature type="chain" id="PRO_5041937961" evidence="1">
    <location>
        <begin position="21"/>
        <end position="311"/>
    </location>
</feature>
<accession>A0AAE3AA66</accession>